<dbReference type="Pfam" id="PF15009">
    <property type="entry name" value="STING_LBD"/>
    <property type="match status" value="1"/>
</dbReference>
<dbReference type="GO" id="GO:0016239">
    <property type="term" value="P:positive regulation of macroautophagy"/>
    <property type="evidence" value="ECO:0007669"/>
    <property type="project" value="TreeGrafter"/>
</dbReference>
<dbReference type="PANTHER" id="PTHR34339:SF1">
    <property type="entry name" value="STIMULATOR OF INTERFERON GENES PROTEIN"/>
    <property type="match status" value="1"/>
</dbReference>
<dbReference type="InterPro" id="IPR055432">
    <property type="entry name" value="STING_LBD"/>
</dbReference>
<feature type="domain" description="STING ligand-binding" evidence="1">
    <location>
        <begin position="116"/>
        <end position="303"/>
    </location>
</feature>
<dbReference type="GO" id="GO:0045087">
    <property type="term" value="P:innate immune response"/>
    <property type="evidence" value="ECO:0007669"/>
    <property type="project" value="TreeGrafter"/>
</dbReference>
<dbReference type="GO" id="GO:0005789">
    <property type="term" value="C:endoplasmic reticulum membrane"/>
    <property type="evidence" value="ECO:0007669"/>
    <property type="project" value="TreeGrafter"/>
</dbReference>
<dbReference type="GO" id="GO:0000045">
    <property type="term" value="P:autophagosome assembly"/>
    <property type="evidence" value="ECO:0007669"/>
    <property type="project" value="TreeGrafter"/>
</dbReference>
<protein>
    <submittedName>
        <fullName evidence="2">Putative stimulator of interferon proteins protein</fullName>
    </submittedName>
</protein>
<sequence>KMLSISFSNIFILGAAVALCEYIFRFGLAAWEFREKSRHYPKKNRVWCAIEYSFYQDIRALVASGFFVGTACAVDIAGFLKTAAYLLIPYILLRILNYQRSLIDAANWIREGSGIDYATGMAYNYFHGYINLQLAERGTGVPGIRERLRNYEAEHGVYVPVKRLFILVPDSLYSRPNFSEPGLEPANPVEVVNVDRAGCAKRPFRTSVYRMTDEVTGEKWYAAIEGATPLQSFRESVNDELTGTPIMKRMAREIALQFYKALKRISDSPTFRISPVFEVIYYNDLKADGTPTLISEVVKKQIRELMSMGLD</sequence>
<dbReference type="InterPro" id="IPR029158">
    <property type="entry name" value="STING"/>
</dbReference>
<dbReference type="GO" id="GO:0035438">
    <property type="term" value="F:cyclic-di-GMP binding"/>
    <property type="evidence" value="ECO:0007669"/>
    <property type="project" value="TreeGrafter"/>
</dbReference>
<dbReference type="Gene3D" id="3.40.50.12100">
    <property type="entry name" value="Stimulator of interferon genes protein"/>
    <property type="match status" value="1"/>
</dbReference>
<dbReference type="InterPro" id="IPR038623">
    <property type="entry name" value="STING_C_sf"/>
</dbReference>
<dbReference type="AlphaFoldDB" id="A0A0K8TUB2"/>
<proteinExistence type="evidence at transcript level"/>
<evidence type="ECO:0000259" key="1">
    <source>
        <dbReference type="Pfam" id="PF15009"/>
    </source>
</evidence>
<dbReference type="GO" id="GO:0002218">
    <property type="term" value="P:activation of innate immune response"/>
    <property type="evidence" value="ECO:0007669"/>
    <property type="project" value="InterPro"/>
</dbReference>
<dbReference type="GO" id="GO:0005776">
    <property type="term" value="C:autophagosome"/>
    <property type="evidence" value="ECO:0007669"/>
    <property type="project" value="TreeGrafter"/>
</dbReference>
<reference evidence="2" key="1">
    <citation type="journal article" date="2015" name="Insect Biochem. Mol. Biol.">
        <title>An insight into the sialome of the horse fly, Tabanus bromius.</title>
        <authorList>
            <person name="Ribeiro J.M."/>
            <person name="Kazimirova M."/>
            <person name="Takac P."/>
            <person name="Andersen J.F."/>
            <person name="Francischetti I.M."/>
        </authorList>
    </citation>
    <scope>NUCLEOTIDE SEQUENCE</scope>
</reference>
<name>A0A0K8TUB2_TABBR</name>
<organism evidence="2">
    <name type="scientific">Tabanus bromius</name>
    <name type="common">Band-eyed brown horse fly</name>
    <dbReference type="NCBI Taxonomy" id="304241"/>
    <lineage>
        <taxon>Eukaryota</taxon>
        <taxon>Metazoa</taxon>
        <taxon>Ecdysozoa</taxon>
        <taxon>Arthropoda</taxon>
        <taxon>Hexapoda</taxon>
        <taxon>Insecta</taxon>
        <taxon>Pterygota</taxon>
        <taxon>Neoptera</taxon>
        <taxon>Endopterygota</taxon>
        <taxon>Diptera</taxon>
        <taxon>Brachycera</taxon>
        <taxon>Tabanomorpha</taxon>
        <taxon>Tabanoidea</taxon>
        <taxon>Tabanidae</taxon>
        <taxon>Tabanus</taxon>
    </lineage>
</organism>
<dbReference type="GO" id="GO:0032481">
    <property type="term" value="P:positive regulation of type I interferon production"/>
    <property type="evidence" value="ECO:0007669"/>
    <property type="project" value="InterPro"/>
</dbReference>
<dbReference type="PANTHER" id="PTHR34339">
    <property type="entry name" value="STIMULATOR OF INTERFERON GENES PROTEIN"/>
    <property type="match status" value="1"/>
</dbReference>
<dbReference type="EMBL" id="GDAI01000073">
    <property type="protein sequence ID" value="JAI17530.1"/>
    <property type="molecule type" value="mRNA"/>
</dbReference>
<feature type="non-terminal residue" evidence="2">
    <location>
        <position position="1"/>
    </location>
</feature>
<dbReference type="GO" id="GO:0061507">
    <property type="term" value="F:2',3'-cyclic GMP-AMP binding"/>
    <property type="evidence" value="ECO:0007669"/>
    <property type="project" value="TreeGrafter"/>
</dbReference>
<evidence type="ECO:0000313" key="2">
    <source>
        <dbReference type="EMBL" id="JAI17530.1"/>
    </source>
</evidence>
<dbReference type="GO" id="GO:0061709">
    <property type="term" value="P:reticulophagy"/>
    <property type="evidence" value="ECO:0007669"/>
    <property type="project" value="TreeGrafter"/>
</dbReference>
<accession>A0A0K8TUB2</accession>